<organism evidence="6 7">
    <name type="scientific">Plutella xylostella</name>
    <name type="common">Diamondback moth</name>
    <name type="synonym">Plutella maculipennis</name>
    <dbReference type="NCBI Taxonomy" id="51655"/>
    <lineage>
        <taxon>Eukaryota</taxon>
        <taxon>Metazoa</taxon>
        <taxon>Ecdysozoa</taxon>
        <taxon>Arthropoda</taxon>
        <taxon>Hexapoda</taxon>
        <taxon>Insecta</taxon>
        <taxon>Pterygota</taxon>
        <taxon>Neoptera</taxon>
        <taxon>Endopterygota</taxon>
        <taxon>Lepidoptera</taxon>
        <taxon>Glossata</taxon>
        <taxon>Ditrysia</taxon>
        <taxon>Yponomeutoidea</taxon>
        <taxon>Plutellidae</taxon>
        <taxon>Plutella</taxon>
    </lineage>
</organism>
<evidence type="ECO:0000256" key="2">
    <source>
        <dbReference type="ARBA" id="ARBA00022729"/>
    </source>
</evidence>
<proteinExistence type="predicted"/>
<dbReference type="InterPro" id="IPR045860">
    <property type="entry name" value="Snake_toxin-like_sf"/>
</dbReference>
<comment type="subcellular location">
    <subcellularLocation>
        <location evidence="1">Membrane</location>
    </subcellularLocation>
</comment>
<feature type="chain" id="PRO_5045316932" description="Activin types I and II receptor domain-containing protein" evidence="4">
    <location>
        <begin position="21"/>
        <end position="155"/>
    </location>
</feature>
<keyword evidence="3" id="KW-0472">Membrane</keyword>
<reference evidence="6 7" key="1">
    <citation type="submission" date="2021-06" db="EMBL/GenBank/DDBJ databases">
        <title>A haploid diamondback moth (Plutella xylostella L.) genome assembly resolves 31 chromosomes and identifies a diamide resistance mutation.</title>
        <authorList>
            <person name="Ward C.M."/>
            <person name="Perry K.D."/>
            <person name="Baker G."/>
            <person name="Powis K."/>
            <person name="Heckel D.G."/>
            <person name="Baxter S.W."/>
        </authorList>
    </citation>
    <scope>NUCLEOTIDE SEQUENCE [LARGE SCALE GENOMIC DNA]</scope>
    <source>
        <strain evidence="6 7">LV</strain>
        <tissue evidence="6">Single pupa</tissue>
    </source>
</reference>
<feature type="domain" description="Activin types I and II receptor" evidence="5">
    <location>
        <begin position="59"/>
        <end position="130"/>
    </location>
</feature>
<dbReference type="SUPFAM" id="SSF57302">
    <property type="entry name" value="Snake toxin-like"/>
    <property type="match status" value="1"/>
</dbReference>
<comment type="caution">
    <text evidence="6">The sequence shown here is derived from an EMBL/GenBank/DDBJ whole genome shotgun (WGS) entry which is preliminary data.</text>
</comment>
<evidence type="ECO:0000313" key="6">
    <source>
        <dbReference type="EMBL" id="KAG7306235.1"/>
    </source>
</evidence>
<accession>A0ABQ7QLY0</accession>
<dbReference type="Gene3D" id="2.10.60.10">
    <property type="entry name" value="CD59"/>
    <property type="match status" value="1"/>
</dbReference>
<evidence type="ECO:0000313" key="7">
    <source>
        <dbReference type="Proteomes" id="UP000823941"/>
    </source>
</evidence>
<dbReference type="EMBL" id="JAHIBW010000012">
    <property type="protein sequence ID" value="KAG7306235.1"/>
    <property type="molecule type" value="Genomic_DNA"/>
</dbReference>
<gene>
    <name evidence="6" type="ORF">JYU34_008838</name>
</gene>
<keyword evidence="2 4" id="KW-0732">Signal</keyword>
<protein>
    <recommendedName>
        <fullName evidence="5">Activin types I and II receptor domain-containing protein</fullName>
    </recommendedName>
</protein>
<evidence type="ECO:0000256" key="3">
    <source>
        <dbReference type="ARBA" id="ARBA00023136"/>
    </source>
</evidence>
<evidence type="ECO:0000256" key="4">
    <source>
        <dbReference type="SAM" id="SignalP"/>
    </source>
</evidence>
<feature type="signal peptide" evidence="4">
    <location>
        <begin position="1"/>
        <end position="20"/>
    </location>
</feature>
<dbReference type="InterPro" id="IPR000472">
    <property type="entry name" value="Activin_recp"/>
</dbReference>
<name>A0ABQ7QLY0_PLUXY</name>
<evidence type="ECO:0000256" key="1">
    <source>
        <dbReference type="ARBA" id="ARBA00004370"/>
    </source>
</evidence>
<evidence type="ECO:0000259" key="5">
    <source>
        <dbReference type="Pfam" id="PF01064"/>
    </source>
</evidence>
<sequence>MFYMFIKLLLFILFNNVISAECILCFNGTFCFTKYGEDPLERPVFAGQRWTRLRCALTIRCEEGALCFVRSWRARATHAWIVQRGCYSPRAGDSPDDSLARRPGKLTCVHSRLPEAEYKVCVCQSDWCNGSTRTILPTLPACLLMIAVGFVIGHT</sequence>
<keyword evidence="7" id="KW-1185">Reference proteome</keyword>
<dbReference type="Proteomes" id="UP000823941">
    <property type="component" value="Chromosome 12"/>
</dbReference>
<dbReference type="Pfam" id="PF01064">
    <property type="entry name" value="Activin_recp"/>
    <property type="match status" value="1"/>
</dbReference>